<organism evidence="1 2">
    <name type="scientific">Colletotrichum orchidophilum</name>
    <dbReference type="NCBI Taxonomy" id="1209926"/>
    <lineage>
        <taxon>Eukaryota</taxon>
        <taxon>Fungi</taxon>
        <taxon>Dikarya</taxon>
        <taxon>Ascomycota</taxon>
        <taxon>Pezizomycotina</taxon>
        <taxon>Sordariomycetes</taxon>
        <taxon>Hypocreomycetidae</taxon>
        <taxon>Glomerellales</taxon>
        <taxon>Glomerellaceae</taxon>
        <taxon>Colletotrichum</taxon>
    </lineage>
</organism>
<dbReference type="GeneID" id="34561836"/>
<protein>
    <submittedName>
        <fullName evidence="1">Uncharacterized protein</fullName>
    </submittedName>
</protein>
<reference evidence="1 2" key="1">
    <citation type="submission" date="2016-09" db="EMBL/GenBank/DDBJ databases">
        <authorList>
            <person name="Capua I."/>
            <person name="De Benedictis P."/>
            <person name="Joannis T."/>
            <person name="Lombin L.H."/>
            <person name="Cattoli G."/>
        </authorList>
    </citation>
    <scope>NUCLEOTIDE SEQUENCE [LARGE SCALE GENOMIC DNA]</scope>
    <source>
        <strain evidence="1 2">IMI 309357</strain>
    </source>
</reference>
<dbReference type="EMBL" id="MJBS01000075">
    <property type="protein sequence ID" value="OHE96003.1"/>
    <property type="molecule type" value="Genomic_DNA"/>
</dbReference>
<accession>A0A1G4B3T5</accession>
<evidence type="ECO:0000313" key="1">
    <source>
        <dbReference type="EMBL" id="OHE96003.1"/>
    </source>
</evidence>
<dbReference type="AlphaFoldDB" id="A0A1G4B3T5"/>
<dbReference type="OrthoDB" id="10550239at2759"/>
<gene>
    <name evidence="1" type="ORF">CORC01_08696</name>
</gene>
<dbReference type="Proteomes" id="UP000176998">
    <property type="component" value="Unassembled WGS sequence"/>
</dbReference>
<sequence length="141" mass="14796">MEPLAIFGTYDETLLVCLAPFSSPLLRLLVPSSLTLCTARLISPDDFSNSQTVSAAVPTEPLNIKDTVDPLVNPGVPWTGSASVPDAATSLVSEEYAQVHAFGLAGEVILAAHSSTIAQAPTKYDMVQGRLAFVAAIVRVV</sequence>
<evidence type="ECO:0000313" key="2">
    <source>
        <dbReference type="Proteomes" id="UP000176998"/>
    </source>
</evidence>
<keyword evidence="2" id="KW-1185">Reference proteome</keyword>
<name>A0A1G4B3T5_9PEZI</name>
<comment type="caution">
    <text evidence="1">The sequence shown here is derived from an EMBL/GenBank/DDBJ whole genome shotgun (WGS) entry which is preliminary data.</text>
</comment>
<proteinExistence type="predicted"/>
<dbReference type="RefSeq" id="XP_022473164.1">
    <property type="nucleotide sequence ID" value="XM_022620326.1"/>
</dbReference>